<dbReference type="GO" id="GO:0001216">
    <property type="term" value="F:DNA-binding transcription activator activity"/>
    <property type="evidence" value="ECO:0007669"/>
    <property type="project" value="InterPro"/>
</dbReference>
<reference evidence="11 12" key="1">
    <citation type="submission" date="2017-06" db="EMBL/GenBank/DDBJ databases">
        <title>Draft genome sequence of anaerobic fermentative bacterium Anaeromicrobium sediminis DY2726D isolated from West Pacific Ocean sediments.</title>
        <authorList>
            <person name="Zeng X."/>
        </authorList>
    </citation>
    <scope>NUCLEOTIDE SEQUENCE [LARGE SCALE GENOMIC DNA]</scope>
    <source>
        <strain evidence="11 12">DY2726D</strain>
    </source>
</reference>
<dbReference type="PANTHER" id="PTHR32248:SF4">
    <property type="entry name" value="RNA POLYMERASE SIGMA-54 FACTOR"/>
    <property type="match status" value="1"/>
</dbReference>
<evidence type="ECO:0000256" key="7">
    <source>
        <dbReference type="ARBA" id="ARBA00023125"/>
    </source>
</evidence>
<dbReference type="InterPro" id="IPR000394">
    <property type="entry name" value="RNA_pol_sigma_54"/>
</dbReference>
<evidence type="ECO:0000313" key="12">
    <source>
        <dbReference type="Proteomes" id="UP000216024"/>
    </source>
</evidence>
<dbReference type="InterPro" id="IPR007046">
    <property type="entry name" value="RNA_pol_sigma_54_core-bd"/>
</dbReference>
<keyword evidence="4" id="KW-0548">Nucleotidyltransferase</keyword>
<feature type="domain" description="RNA polymerase sigma factor 54 DNA-binding" evidence="9">
    <location>
        <begin position="309"/>
        <end position="467"/>
    </location>
</feature>
<organism evidence="11 12">
    <name type="scientific">Anaeromicrobium sediminis</name>
    <dbReference type="NCBI Taxonomy" id="1478221"/>
    <lineage>
        <taxon>Bacteria</taxon>
        <taxon>Bacillati</taxon>
        <taxon>Bacillota</taxon>
        <taxon>Clostridia</taxon>
        <taxon>Peptostreptococcales</taxon>
        <taxon>Thermotaleaceae</taxon>
        <taxon>Anaeromicrobium</taxon>
    </lineage>
</organism>
<dbReference type="Pfam" id="PF04552">
    <property type="entry name" value="Sigma54_DBD"/>
    <property type="match status" value="1"/>
</dbReference>
<keyword evidence="8" id="KW-0804">Transcription</keyword>
<feature type="domain" description="RNA polymerase sigma factor 54 core-binding" evidence="10">
    <location>
        <begin position="106"/>
        <end position="294"/>
    </location>
</feature>
<name>A0A267MMH0_9FIRM</name>
<dbReference type="PIRSF" id="PIRSF000774">
    <property type="entry name" value="RpoN"/>
    <property type="match status" value="1"/>
</dbReference>
<sequence length="468" mass="54012">MHLGISLNVAQIQKLVMTPELKQSIQILQFNYQELNQFINEEIMTNPVIDVPNLQGNVQEKVAELGKQKEEKQEKNDIDWKEYFKEYDDISYKSTYNKSKDEEVSFEQFVSSETSLTDHLLFQLQFSMLNEDEMEIGRYLIESLNNNGYLNTTIEEISKSILKDEEIIENILCLIQTFDSVGVGARSLKECLLIQVQQMGIEDDNIKKVIEDHLNDIADNKLANIGKNLNIDIKKIQQISDFIKTLEPKPGRLFASKKDIKYITPDVTVEKIDDEYVVLVNDSTAPRLSVSPYYKRILLNEEKSSNTSKFLNEKLNSAMWLIKSIEQRRQTIFNVVNAIIEYQKEFFDYGRKYLKPLTLKQIANEVGVHESTVSRAVNGKYMQTPRGVFEIKFFFSSGVSNQMGEGVSSQSIKTIIKDLIDNENQKKPLSDQAISDVLKKKGINISRRTVAKYRDEMNIQSSSKRKRF</sequence>
<dbReference type="GO" id="GO:0006352">
    <property type="term" value="P:DNA-templated transcription initiation"/>
    <property type="evidence" value="ECO:0007669"/>
    <property type="project" value="InterPro"/>
</dbReference>
<evidence type="ECO:0000256" key="5">
    <source>
        <dbReference type="ARBA" id="ARBA00023015"/>
    </source>
</evidence>
<keyword evidence="12" id="KW-1185">Reference proteome</keyword>
<dbReference type="EMBL" id="NIBG01000002">
    <property type="protein sequence ID" value="PAB60801.1"/>
    <property type="molecule type" value="Genomic_DNA"/>
</dbReference>
<evidence type="ECO:0000256" key="8">
    <source>
        <dbReference type="ARBA" id="ARBA00023163"/>
    </source>
</evidence>
<dbReference type="Gene3D" id="1.10.10.1330">
    <property type="entry name" value="RNA polymerase sigma-54 factor, core-binding domain"/>
    <property type="match status" value="1"/>
</dbReference>
<dbReference type="RefSeq" id="WP_095131373.1">
    <property type="nucleotide sequence ID" value="NZ_NIBG01000002.1"/>
</dbReference>
<comment type="similarity">
    <text evidence="1">Belongs to the sigma-54 factor family.</text>
</comment>
<evidence type="ECO:0000256" key="1">
    <source>
        <dbReference type="ARBA" id="ARBA00008798"/>
    </source>
</evidence>
<dbReference type="Pfam" id="PF00309">
    <property type="entry name" value="Sigma54_AID"/>
    <property type="match status" value="1"/>
</dbReference>
<keyword evidence="3" id="KW-0808">Transferase</keyword>
<dbReference type="AlphaFoldDB" id="A0A267MMH0"/>
<keyword evidence="2" id="KW-0240">DNA-directed RNA polymerase</keyword>
<dbReference type="OrthoDB" id="9814402at2"/>
<evidence type="ECO:0000259" key="9">
    <source>
        <dbReference type="Pfam" id="PF04552"/>
    </source>
</evidence>
<evidence type="ECO:0000256" key="2">
    <source>
        <dbReference type="ARBA" id="ARBA00022478"/>
    </source>
</evidence>
<evidence type="ECO:0000256" key="4">
    <source>
        <dbReference type="ARBA" id="ARBA00022695"/>
    </source>
</evidence>
<keyword evidence="7" id="KW-0238">DNA-binding</keyword>
<evidence type="ECO:0000256" key="6">
    <source>
        <dbReference type="ARBA" id="ARBA00023082"/>
    </source>
</evidence>
<comment type="caution">
    <text evidence="11">The sequence shown here is derived from an EMBL/GenBank/DDBJ whole genome shotgun (WGS) entry which is preliminary data.</text>
</comment>
<dbReference type="Pfam" id="PF04963">
    <property type="entry name" value="Sigma54_CBD"/>
    <property type="match status" value="1"/>
</dbReference>
<dbReference type="InterPro" id="IPR007634">
    <property type="entry name" value="RNA_pol_sigma_54_DNA-bd"/>
</dbReference>
<dbReference type="PROSITE" id="PS50044">
    <property type="entry name" value="SIGMA54_3"/>
    <property type="match status" value="1"/>
</dbReference>
<dbReference type="Proteomes" id="UP000216024">
    <property type="component" value="Unassembled WGS sequence"/>
</dbReference>
<dbReference type="PANTHER" id="PTHR32248">
    <property type="entry name" value="RNA POLYMERASE SIGMA-54 FACTOR"/>
    <property type="match status" value="1"/>
</dbReference>
<accession>A0A267MMH0</accession>
<evidence type="ECO:0000259" key="10">
    <source>
        <dbReference type="Pfam" id="PF04963"/>
    </source>
</evidence>
<dbReference type="InterPro" id="IPR010982">
    <property type="entry name" value="Lambda_DNA-bd_dom_sf"/>
</dbReference>
<dbReference type="PROSITE" id="PS00718">
    <property type="entry name" value="SIGMA54_2"/>
    <property type="match status" value="1"/>
</dbReference>
<dbReference type="Gene3D" id="1.10.260.40">
    <property type="entry name" value="lambda repressor-like DNA-binding domains"/>
    <property type="match status" value="1"/>
</dbReference>
<proteinExistence type="inferred from homology"/>
<dbReference type="Gene3D" id="1.10.10.60">
    <property type="entry name" value="Homeodomain-like"/>
    <property type="match status" value="1"/>
</dbReference>
<dbReference type="InterPro" id="IPR038709">
    <property type="entry name" value="RpoN_core-bd_sf"/>
</dbReference>
<protein>
    <submittedName>
        <fullName evidence="11">RNA polymerase sigma-54 factor</fullName>
    </submittedName>
</protein>
<dbReference type="GO" id="GO:0016987">
    <property type="term" value="F:sigma factor activity"/>
    <property type="evidence" value="ECO:0007669"/>
    <property type="project" value="UniProtKB-KW"/>
</dbReference>
<dbReference type="GO" id="GO:0003677">
    <property type="term" value="F:DNA binding"/>
    <property type="evidence" value="ECO:0007669"/>
    <property type="project" value="UniProtKB-KW"/>
</dbReference>
<dbReference type="GO" id="GO:0016779">
    <property type="term" value="F:nucleotidyltransferase activity"/>
    <property type="evidence" value="ECO:0007669"/>
    <property type="project" value="UniProtKB-KW"/>
</dbReference>
<dbReference type="PRINTS" id="PR00045">
    <property type="entry name" value="SIGMA54FCT"/>
</dbReference>
<dbReference type="GO" id="GO:0000428">
    <property type="term" value="C:DNA-directed RNA polymerase complex"/>
    <property type="evidence" value="ECO:0007669"/>
    <property type="project" value="UniProtKB-KW"/>
</dbReference>
<dbReference type="NCBIfam" id="NF009118">
    <property type="entry name" value="PRK12469.1"/>
    <property type="match status" value="1"/>
</dbReference>
<dbReference type="PROSITE" id="PS00717">
    <property type="entry name" value="SIGMA54_1"/>
    <property type="match status" value="1"/>
</dbReference>
<keyword evidence="6" id="KW-0731">Sigma factor</keyword>
<evidence type="ECO:0000313" key="11">
    <source>
        <dbReference type="EMBL" id="PAB60801.1"/>
    </source>
</evidence>
<gene>
    <name evidence="11" type="primary">rpoN</name>
    <name evidence="11" type="ORF">CCE28_04495</name>
</gene>
<evidence type="ECO:0000256" key="3">
    <source>
        <dbReference type="ARBA" id="ARBA00022679"/>
    </source>
</evidence>
<dbReference type="NCBIfam" id="TIGR02395">
    <property type="entry name" value="rpoN_sigma"/>
    <property type="match status" value="1"/>
</dbReference>
<keyword evidence="5" id="KW-0805">Transcription regulation</keyword>